<protein>
    <submittedName>
        <fullName evidence="3">Uncharacterized protein</fullName>
    </submittedName>
</protein>
<feature type="region of interest" description="Disordered" evidence="2">
    <location>
        <begin position="295"/>
        <end position="363"/>
    </location>
</feature>
<name>A0ABN9XAS7_9DINO</name>
<feature type="region of interest" description="Disordered" evidence="2">
    <location>
        <begin position="103"/>
        <end position="129"/>
    </location>
</feature>
<comment type="caution">
    <text evidence="3">The sequence shown here is derived from an EMBL/GenBank/DDBJ whole genome shotgun (WGS) entry which is preliminary data.</text>
</comment>
<keyword evidence="4" id="KW-1185">Reference proteome</keyword>
<evidence type="ECO:0000256" key="1">
    <source>
        <dbReference type="SAM" id="Coils"/>
    </source>
</evidence>
<evidence type="ECO:0000313" key="3">
    <source>
        <dbReference type="EMBL" id="CAK0896544.1"/>
    </source>
</evidence>
<feature type="coiled-coil region" evidence="1">
    <location>
        <begin position="193"/>
        <end position="227"/>
    </location>
</feature>
<keyword evidence="1" id="KW-0175">Coiled coil</keyword>
<organism evidence="3 4">
    <name type="scientific">Prorocentrum cordatum</name>
    <dbReference type="NCBI Taxonomy" id="2364126"/>
    <lineage>
        <taxon>Eukaryota</taxon>
        <taxon>Sar</taxon>
        <taxon>Alveolata</taxon>
        <taxon>Dinophyceae</taxon>
        <taxon>Prorocentrales</taxon>
        <taxon>Prorocentraceae</taxon>
        <taxon>Prorocentrum</taxon>
    </lineage>
</organism>
<evidence type="ECO:0000256" key="2">
    <source>
        <dbReference type="SAM" id="MobiDB-lite"/>
    </source>
</evidence>
<reference evidence="3" key="1">
    <citation type="submission" date="2023-10" db="EMBL/GenBank/DDBJ databases">
        <authorList>
            <person name="Chen Y."/>
            <person name="Shah S."/>
            <person name="Dougan E. K."/>
            <person name="Thang M."/>
            <person name="Chan C."/>
        </authorList>
    </citation>
    <scope>NUCLEOTIDE SEQUENCE [LARGE SCALE GENOMIC DNA]</scope>
</reference>
<gene>
    <name evidence="3" type="ORF">PCOR1329_LOCUS74990</name>
</gene>
<sequence>MAPSAAGGEPGARAARRDKWLYKTCLGPDHKPYVNFSDKLCCNNCGLAKSVVHGGPVKATSPSKPAPWAQGGAQGKITGSISAQLLEMQKQARSLTAELKLAKARAPSASAPTTDAEKGGDEPGAESAAKRRLDELDSLLKQLAGVDAPEVAKLVDQCRQEQTKLRAQLFMEKPPSQRIKTLGFKITKVEQQVTKQQHARESKQAQLEALQAEIAKQDAALAGSRKQLLELEGQRVQLLGAMPQPPTQPPGAAAGQDESSWTLPKLEQVLLAAGAAPDLQHEVVAIVGKLRQHRLDQHQQAQTQREADDRRAAEPTEQQQDEAMGEAAEEAQEEESVNQASAEELRDSLRESGADFPGAADASGEELRAAVKRILLAKPKWKVVKKLRTI</sequence>
<feature type="region of interest" description="Disordered" evidence="2">
    <location>
        <begin position="240"/>
        <end position="259"/>
    </location>
</feature>
<evidence type="ECO:0000313" key="4">
    <source>
        <dbReference type="Proteomes" id="UP001189429"/>
    </source>
</evidence>
<dbReference type="Proteomes" id="UP001189429">
    <property type="component" value="Unassembled WGS sequence"/>
</dbReference>
<feature type="compositionally biased region" description="Basic and acidic residues" evidence="2">
    <location>
        <begin position="343"/>
        <end position="353"/>
    </location>
</feature>
<feature type="compositionally biased region" description="Basic and acidic residues" evidence="2">
    <location>
        <begin position="305"/>
        <end position="314"/>
    </location>
</feature>
<feature type="compositionally biased region" description="Acidic residues" evidence="2">
    <location>
        <begin position="319"/>
        <end position="336"/>
    </location>
</feature>
<dbReference type="EMBL" id="CAUYUJ010020204">
    <property type="protein sequence ID" value="CAK0896544.1"/>
    <property type="molecule type" value="Genomic_DNA"/>
</dbReference>
<proteinExistence type="predicted"/>
<accession>A0ABN9XAS7</accession>